<dbReference type="Pfam" id="PF18317">
    <property type="entry name" value="SDH_C"/>
    <property type="match status" value="1"/>
</dbReference>
<dbReference type="RefSeq" id="WP_153480271.1">
    <property type="nucleotide sequence ID" value="NZ_VWNA01000001.1"/>
</dbReference>
<keyword evidence="13" id="KW-1185">Reference proteome</keyword>
<dbReference type="InterPro" id="IPR013708">
    <property type="entry name" value="Shikimate_DH-bd_N"/>
</dbReference>
<feature type="binding site" evidence="8">
    <location>
        <position position="95"/>
    </location>
    <ligand>
        <name>shikimate</name>
        <dbReference type="ChEBI" id="CHEBI:36208"/>
    </ligand>
</feature>
<feature type="domain" description="SDH C-terminal" evidence="11">
    <location>
        <begin position="247"/>
        <end position="274"/>
    </location>
</feature>
<dbReference type="GO" id="GO:0004764">
    <property type="term" value="F:shikimate 3-dehydrogenase (NADP+) activity"/>
    <property type="evidence" value="ECO:0007669"/>
    <property type="project" value="UniProtKB-UniRule"/>
</dbReference>
<evidence type="ECO:0000259" key="11">
    <source>
        <dbReference type="Pfam" id="PF18317"/>
    </source>
</evidence>
<dbReference type="GO" id="GO:0009423">
    <property type="term" value="P:chorismate biosynthetic process"/>
    <property type="evidence" value="ECO:0007669"/>
    <property type="project" value="UniProtKB-UniRule"/>
</dbReference>
<name>A0A6A7Y1K8_9HYPH</name>
<dbReference type="InterPro" id="IPR046346">
    <property type="entry name" value="Aminoacid_DH-like_N_sf"/>
</dbReference>
<comment type="function">
    <text evidence="8">Involved in the biosynthesis of the chorismate, which leads to the biosynthesis of aromatic amino acids. Catalyzes the reversible NADPH linked reduction of 3-dehydroshikimate (DHSA) to yield shikimate (SA).</text>
</comment>
<comment type="caution">
    <text evidence="12">The sequence shown here is derived from an EMBL/GenBank/DDBJ whole genome shotgun (WGS) entry which is preliminary data.</text>
</comment>
<reference evidence="12 13" key="1">
    <citation type="submission" date="2019-09" db="EMBL/GenBank/DDBJ databases">
        <title>Segnochrobactrum spirostomi gen. nov., sp. nov., isolated from the ciliate Spirostomum cf. yagiui and description of a novel family, Segnochrobactraceae fam. nov. within the order Rhizobiales of the class Alphaproteobacteria.</title>
        <authorList>
            <person name="Akter S."/>
            <person name="Shazib S.U.A."/>
            <person name="Shin M.K."/>
        </authorList>
    </citation>
    <scope>NUCLEOTIDE SEQUENCE [LARGE SCALE GENOMIC DNA]</scope>
    <source>
        <strain evidence="12 13">Sp-1</strain>
    </source>
</reference>
<dbReference type="SUPFAM" id="SSF51735">
    <property type="entry name" value="NAD(P)-binding Rossmann-fold domains"/>
    <property type="match status" value="1"/>
</dbReference>
<feature type="binding site" evidence="8">
    <location>
        <begin position="160"/>
        <end position="165"/>
    </location>
    <ligand>
        <name>NADP(+)</name>
        <dbReference type="ChEBI" id="CHEBI:58349"/>
    </ligand>
</feature>
<dbReference type="GO" id="GO:0008652">
    <property type="term" value="P:amino acid biosynthetic process"/>
    <property type="evidence" value="ECO:0007669"/>
    <property type="project" value="UniProtKB-KW"/>
</dbReference>
<dbReference type="UniPathway" id="UPA00053">
    <property type="reaction ID" value="UER00087"/>
</dbReference>
<dbReference type="EMBL" id="VWNA01000001">
    <property type="protein sequence ID" value="MQT12884.1"/>
    <property type="molecule type" value="Genomic_DNA"/>
</dbReference>
<dbReference type="Gene3D" id="3.40.50.10860">
    <property type="entry name" value="Leucine Dehydrogenase, chain A, domain 1"/>
    <property type="match status" value="1"/>
</dbReference>
<evidence type="ECO:0000259" key="10">
    <source>
        <dbReference type="Pfam" id="PF08501"/>
    </source>
</evidence>
<dbReference type="Proteomes" id="UP000332515">
    <property type="component" value="Unassembled WGS sequence"/>
</dbReference>
<protein>
    <recommendedName>
        <fullName evidence="2 8">Shikimate dehydrogenase (NADP(+))</fullName>
        <shortName evidence="8">SDH</shortName>
        <ecNumber evidence="2 8">1.1.1.25</ecNumber>
    </recommendedName>
</protein>
<dbReference type="InterPro" id="IPR036291">
    <property type="entry name" value="NAD(P)-bd_dom_sf"/>
</dbReference>
<evidence type="ECO:0000313" key="13">
    <source>
        <dbReference type="Proteomes" id="UP000332515"/>
    </source>
</evidence>
<evidence type="ECO:0000313" key="12">
    <source>
        <dbReference type="EMBL" id="MQT12884.1"/>
    </source>
</evidence>
<dbReference type="InterPro" id="IPR006151">
    <property type="entry name" value="Shikm_DH/Glu-tRNA_Rdtase"/>
</dbReference>
<feature type="binding site" evidence="8">
    <location>
        <position position="247"/>
    </location>
    <ligand>
        <name>NADP(+)</name>
        <dbReference type="ChEBI" id="CHEBI:58349"/>
    </ligand>
</feature>
<feature type="binding site" evidence="8">
    <location>
        <begin position="23"/>
        <end position="25"/>
    </location>
    <ligand>
        <name>shikimate</name>
        <dbReference type="ChEBI" id="CHEBI:36208"/>
    </ligand>
</feature>
<evidence type="ECO:0000256" key="6">
    <source>
        <dbReference type="ARBA" id="ARBA00023141"/>
    </source>
</evidence>
<comment type="catalytic activity">
    <reaction evidence="7 8">
        <text>shikimate + NADP(+) = 3-dehydroshikimate + NADPH + H(+)</text>
        <dbReference type="Rhea" id="RHEA:17737"/>
        <dbReference type="ChEBI" id="CHEBI:15378"/>
        <dbReference type="ChEBI" id="CHEBI:16630"/>
        <dbReference type="ChEBI" id="CHEBI:36208"/>
        <dbReference type="ChEBI" id="CHEBI:57783"/>
        <dbReference type="ChEBI" id="CHEBI:58349"/>
        <dbReference type="EC" id="1.1.1.25"/>
    </reaction>
</comment>
<dbReference type="InterPro" id="IPR022893">
    <property type="entry name" value="Shikimate_DH_fam"/>
</dbReference>
<comment type="caution">
    <text evidence="8">Lacks conserved residue(s) required for the propagation of feature annotation.</text>
</comment>
<evidence type="ECO:0000256" key="3">
    <source>
        <dbReference type="ARBA" id="ARBA00022605"/>
    </source>
</evidence>
<organism evidence="12 13">
    <name type="scientific">Segnochrobactrum spirostomi</name>
    <dbReference type="NCBI Taxonomy" id="2608987"/>
    <lineage>
        <taxon>Bacteria</taxon>
        <taxon>Pseudomonadati</taxon>
        <taxon>Pseudomonadota</taxon>
        <taxon>Alphaproteobacteria</taxon>
        <taxon>Hyphomicrobiales</taxon>
        <taxon>Segnochrobactraceae</taxon>
        <taxon>Segnochrobactrum</taxon>
    </lineage>
</organism>
<evidence type="ECO:0000256" key="8">
    <source>
        <dbReference type="HAMAP-Rule" id="MF_00222"/>
    </source>
</evidence>
<dbReference type="Gene3D" id="3.40.50.720">
    <property type="entry name" value="NAD(P)-binding Rossmann-like Domain"/>
    <property type="match status" value="1"/>
</dbReference>
<gene>
    <name evidence="8" type="primary">aroE</name>
    <name evidence="12" type="ORF">F0357_09535</name>
</gene>
<dbReference type="HAMAP" id="MF_00222">
    <property type="entry name" value="Shikimate_DH_AroE"/>
    <property type="match status" value="1"/>
</dbReference>
<evidence type="ECO:0000256" key="5">
    <source>
        <dbReference type="ARBA" id="ARBA00023002"/>
    </source>
</evidence>
<feature type="binding site" evidence="8">
    <location>
        <position position="254"/>
    </location>
    <ligand>
        <name>shikimate</name>
        <dbReference type="ChEBI" id="CHEBI:36208"/>
    </ligand>
</feature>
<dbReference type="PANTHER" id="PTHR21089:SF1">
    <property type="entry name" value="BIFUNCTIONAL 3-DEHYDROQUINATE DEHYDRATASE_SHIKIMATE DEHYDROGENASE, CHLOROPLASTIC"/>
    <property type="match status" value="1"/>
</dbReference>
<comment type="subunit">
    <text evidence="8">Homodimer.</text>
</comment>
<dbReference type="NCBIfam" id="TIGR00507">
    <property type="entry name" value="aroE"/>
    <property type="match status" value="1"/>
</dbReference>
<dbReference type="GO" id="GO:0019632">
    <property type="term" value="P:shikimate metabolic process"/>
    <property type="evidence" value="ECO:0007669"/>
    <property type="project" value="InterPro"/>
</dbReference>
<dbReference type="GO" id="GO:0009073">
    <property type="term" value="P:aromatic amino acid family biosynthetic process"/>
    <property type="evidence" value="ECO:0007669"/>
    <property type="project" value="UniProtKB-KW"/>
</dbReference>
<dbReference type="EC" id="1.1.1.25" evidence="2 8"/>
<feature type="binding site" evidence="8">
    <location>
        <position position="226"/>
    </location>
    <ligand>
        <name>shikimate</name>
        <dbReference type="ChEBI" id="CHEBI:36208"/>
    </ligand>
</feature>
<evidence type="ECO:0000259" key="9">
    <source>
        <dbReference type="Pfam" id="PF01488"/>
    </source>
</evidence>
<keyword evidence="5 8" id="KW-0560">Oxidoreductase</keyword>
<comment type="similarity">
    <text evidence="8">Belongs to the shikimate dehydrogenase family.</text>
</comment>
<evidence type="ECO:0000256" key="1">
    <source>
        <dbReference type="ARBA" id="ARBA00004871"/>
    </source>
</evidence>
<dbReference type="AlphaFoldDB" id="A0A6A7Y1K8"/>
<dbReference type="GO" id="GO:0005829">
    <property type="term" value="C:cytosol"/>
    <property type="evidence" value="ECO:0007669"/>
    <property type="project" value="TreeGrafter"/>
</dbReference>
<feature type="binding site" evidence="8">
    <location>
        <position position="224"/>
    </location>
    <ligand>
        <name>NADP(+)</name>
        <dbReference type="ChEBI" id="CHEBI:58349"/>
    </ligand>
</feature>
<sequence length="282" mass="29159">MSGTDAIRSGPRAGVAGWPVAHSRSPIIHGRWLAKHGIAGSYERVPVAPDGAEAFFATLARGDFAGLNVTVPHKELAARACDALEPVAAALGAANTLWVENGRLYGTNTDVEGFLANLDEGAPGWDADPGPAIVLGAGGAARAVIHGLASRGFAPIAIVNRTLDRAALLTGLAPVASAHGYEDLPKLLETARFVVNTTSLGMNGSPPLDIDLTPLDPAALVTDIVYVPLETPLLALARARGNPVVDGLGMLLHQAVPGFERWFGVRPTVDAALRAEVLATFA</sequence>
<evidence type="ECO:0000256" key="2">
    <source>
        <dbReference type="ARBA" id="ARBA00012962"/>
    </source>
</evidence>
<feature type="binding site" evidence="8">
    <location>
        <position position="110"/>
    </location>
    <ligand>
        <name>shikimate</name>
        <dbReference type="ChEBI" id="CHEBI:36208"/>
    </ligand>
</feature>
<feature type="domain" description="Shikimate dehydrogenase substrate binding N-terminal" evidence="10">
    <location>
        <begin position="15"/>
        <end position="97"/>
    </location>
</feature>
<dbReference type="PANTHER" id="PTHR21089">
    <property type="entry name" value="SHIKIMATE DEHYDROGENASE"/>
    <property type="match status" value="1"/>
</dbReference>
<comment type="pathway">
    <text evidence="1 8">Metabolic intermediate biosynthesis; chorismate biosynthesis; chorismate from D-erythrose 4-phosphate and phosphoenolpyruvate: step 4/7.</text>
</comment>
<proteinExistence type="inferred from homology"/>
<keyword evidence="6 8" id="KW-0057">Aromatic amino acid biosynthesis</keyword>
<dbReference type="GO" id="GO:0050661">
    <property type="term" value="F:NADP binding"/>
    <property type="evidence" value="ECO:0007669"/>
    <property type="project" value="InterPro"/>
</dbReference>
<dbReference type="Pfam" id="PF08501">
    <property type="entry name" value="Shikimate_dh_N"/>
    <property type="match status" value="1"/>
</dbReference>
<keyword evidence="4 8" id="KW-0521">NADP</keyword>
<feature type="binding site" evidence="8">
    <location>
        <position position="70"/>
    </location>
    <ligand>
        <name>shikimate</name>
        <dbReference type="ChEBI" id="CHEBI:36208"/>
    </ligand>
</feature>
<accession>A0A6A7Y1K8</accession>
<keyword evidence="3 8" id="KW-0028">Amino-acid biosynthesis</keyword>
<dbReference type="SUPFAM" id="SSF53223">
    <property type="entry name" value="Aminoacid dehydrogenase-like, N-terminal domain"/>
    <property type="match status" value="1"/>
</dbReference>
<feature type="domain" description="Quinate/shikimate 5-dehydrogenase/glutamyl-tRNA reductase" evidence="9">
    <location>
        <begin position="132"/>
        <end position="199"/>
    </location>
</feature>
<feature type="active site" description="Proton acceptor" evidence="8">
    <location>
        <position position="74"/>
    </location>
</feature>
<evidence type="ECO:0000256" key="7">
    <source>
        <dbReference type="ARBA" id="ARBA00049442"/>
    </source>
</evidence>
<dbReference type="Pfam" id="PF01488">
    <property type="entry name" value="Shikimate_DH"/>
    <property type="match status" value="1"/>
</dbReference>
<dbReference type="NCBIfam" id="NF001312">
    <property type="entry name" value="PRK00258.1-4"/>
    <property type="match status" value="1"/>
</dbReference>
<dbReference type="InterPro" id="IPR041121">
    <property type="entry name" value="SDH_C"/>
</dbReference>
<feature type="binding site" evidence="8">
    <location>
        <begin position="136"/>
        <end position="140"/>
    </location>
    <ligand>
        <name>NADP(+)</name>
        <dbReference type="ChEBI" id="CHEBI:58349"/>
    </ligand>
</feature>
<dbReference type="InterPro" id="IPR011342">
    <property type="entry name" value="Shikimate_DH"/>
</dbReference>
<dbReference type="CDD" id="cd01065">
    <property type="entry name" value="NAD_bind_Shikimate_DH"/>
    <property type="match status" value="1"/>
</dbReference>
<evidence type="ECO:0000256" key="4">
    <source>
        <dbReference type="ARBA" id="ARBA00022857"/>
    </source>
</evidence>